<dbReference type="Pfam" id="PF04007">
    <property type="entry name" value="DUF354"/>
    <property type="match status" value="1"/>
</dbReference>
<reference evidence="1 2" key="1">
    <citation type="journal article" date="2015" name="Stand. Genomic Sci.">
        <title>Complete genome sequence of and proposal of Thermofilum uzonense sp. nov. a novel hyperthermophilic crenarchaeon and emended description of the genus Thermofilum.</title>
        <authorList>
            <person name="Toshchakov S.V."/>
            <person name="Korzhenkov A.A."/>
            <person name="Samarov N.I."/>
            <person name="Mazunin I.O."/>
            <person name="Mozhey O.I."/>
            <person name="Shmyr I.S."/>
            <person name="Derbikova K.S."/>
            <person name="Taranov E.A."/>
            <person name="Dominova I.N."/>
            <person name="Bonch-Osmolovskaya E.A."/>
            <person name="Patrushev M.V."/>
            <person name="Podosokorskaya O.A."/>
            <person name="Kublanov I.V."/>
        </authorList>
    </citation>
    <scope>NUCLEOTIDE SEQUENCE [LARGE SCALE GENOMIC DNA]</scope>
    <source>
        <strain evidence="1 2">1807-2</strain>
    </source>
</reference>
<dbReference type="EMBL" id="CP009961">
    <property type="protein sequence ID" value="AKG38813.1"/>
    <property type="molecule type" value="Genomic_DNA"/>
</dbReference>
<dbReference type="STRING" id="1550241.MA03_05375"/>
<protein>
    <recommendedName>
        <fullName evidence="3">DUF354 domain-containing protein</fullName>
    </recommendedName>
</protein>
<proteinExistence type="predicted"/>
<sequence length="353" mass="40498">MKIWVEALTPKQILLFSYIQDIFGRQNVFLTTRDYDLNANLASKRWSKHFLVGRYPGASSIAKTRESIKRQEKLIDIVSSEKPDVHLTFVSPDSVRVAFGLGIPVITSSDSPHSDAVSRLTIPLSRIFVTPYFLLEDFEKYNRLVEVVGFEGVFELAWILREKPDPKVPRELGLEPFSYALVRPGEEKSYYYPSPAFATRMPLSIARMILRRTDLTVIVYPRYPDQALLYRRLLSRWNNRVKILEGATDFVSLEYHARLVITGGGTMATESALLGTPSISTYPGELKVHKFIRKRGFPLYKAPLPQSFIEKLLLLETGPGERERYIQRAKKTLQDPISVFAREITRIINRNEN</sequence>
<name>A0A0F7FJ11_9CREN</name>
<dbReference type="Gene3D" id="3.40.50.2000">
    <property type="entry name" value="Glycogen Phosphorylase B"/>
    <property type="match status" value="1"/>
</dbReference>
<dbReference type="Proteomes" id="UP000067434">
    <property type="component" value="Chromosome"/>
</dbReference>
<dbReference type="PANTHER" id="PTHR39662:SF1">
    <property type="entry name" value="DUF354 DOMAIN-CONTAINING PROTEIN"/>
    <property type="match status" value="1"/>
</dbReference>
<dbReference type="PIRSF" id="PIRSF005357">
    <property type="entry name" value="UCP005357"/>
    <property type="match status" value="1"/>
</dbReference>
<gene>
    <name evidence="1" type="ORF">MA03_05375</name>
</gene>
<dbReference type="RefSeq" id="WP_052884289.1">
    <property type="nucleotide sequence ID" value="NZ_CP009961.1"/>
</dbReference>
<dbReference type="PATRIC" id="fig|1550241.5.peg.1130"/>
<dbReference type="SUPFAM" id="SSF53756">
    <property type="entry name" value="UDP-Glycosyltransferase/glycogen phosphorylase"/>
    <property type="match status" value="1"/>
</dbReference>
<accession>A0A0F7FJ11</accession>
<keyword evidence="2" id="KW-1185">Reference proteome</keyword>
<dbReference type="InterPro" id="IPR007152">
    <property type="entry name" value="DUF354"/>
</dbReference>
<evidence type="ECO:0000313" key="1">
    <source>
        <dbReference type="EMBL" id="AKG38813.1"/>
    </source>
</evidence>
<dbReference type="KEGG" id="thf:MA03_05375"/>
<evidence type="ECO:0008006" key="3">
    <source>
        <dbReference type="Google" id="ProtNLM"/>
    </source>
</evidence>
<dbReference type="AlphaFoldDB" id="A0A0F7FJ11"/>
<dbReference type="OrthoDB" id="185087at2157"/>
<dbReference type="PANTHER" id="PTHR39662">
    <property type="entry name" value="DUF354 DOMAIN-CONTAINING PROTEIN-RELATED"/>
    <property type="match status" value="1"/>
</dbReference>
<organism evidence="1 2">
    <name type="scientific">Infirmifilum uzonense</name>
    <dbReference type="NCBI Taxonomy" id="1550241"/>
    <lineage>
        <taxon>Archaea</taxon>
        <taxon>Thermoproteota</taxon>
        <taxon>Thermoprotei</taxon>
        <taxon>Thermofilales</taxon>
        <taxon>Thermofilaceae</taxon>
        <taxon>Infirmifilum</taxon>
    </lineage>
</organism>
<evidence type="ECO:0000313" key="2">
    <source>
        <dbReference type="Proteomes" id="UP000067434"/>
    </source>
</evidence>
<dbReference type="GeneID" id="25401640"/>
<dbReference type="HOGENOM" id="CLU_067068_1_0_2"/>